<accession>A0A0A2FXY3</accession>
<evidence type="ECO:0000256" key="3">
    <source>
        <dbReference type="ARBA" id="ARBA00022679"/>
    </source>
</evidence>
<dbReference type="EMBL" id="LS483447">
    <property type="protein sequence ID" value="SQH73288.1"/>
    <property type="molecule type" value="Genomic_DNA"/>
</dbReference>
<dbReference type="InterPro" id="IPR044135">
    <property type="entry name" value="Met-tRNA-FMT_C"/>
</dbReference>
<dbReference type="InterPro" id="IPR005794">
    <property type="entry name" value="Fmt"/>
</dbReference>
<sequence>MLPSRIVYMGTADFAVEPLKALIEAELNVVAVVTMPDKPMGRGHKVKCSTVKLCALEHGIEVLQPEKLSDLAFVDRLKQLKPDLGVVVAFRMLPREVWSLPPLGTVNLHSSLLPQYRGAAPINHAVINGESLTGVSTFLLKHEIDMGDVLDQAKTIIGPNETAGELHDKLTLLGADLLLKSVRDLLSGNSKPISQKSLETGELRSAPKIFKPDCEVNWGWTAVRLHNFVRGLAPLPTAWSELSIENHPAQTYKIYELDPWAEPPSGIPSRLRPGTCYVHQGKELWVGCADRAVRVTRLQPPGKRPMTDRDLLNGLR</sequence>
<comment type="similarity">
    <text evidence="1 5">Belongs to the Fmt family.</text>
</comment>
<keyword evidence="11" id="KW-1185">Reference proteome</keyword>
<dbReference type="Pfam" id="PF00551">
    <property type="entry name" value="Formyl_trans_N"/>
    <property type="match status" value="1"/>
</dbReference>
<keyword evidence="3 5" id="KW-0808">Transferase</keyword>
<dbReference type="EC" id="2.1.2.9" evidence="2 5"/>
<evidence type="ECO:0000256" key="1">
    <source>
        <dbReference type="ARBA" id="ARBA00010699"/>
    </source>
</evidence>
<feature type="domain" description="Formyl transferase C-terminal" evidence="7">
    <location>
        <begin position="208"/>
        <end position="315"/>
    </location>
</feature>
<dbReference type="Proteomes" id="UP000249300">
    <property type="component" value="Chromosome 1"/>
</dbReference>
<evidence type="ECO:0000256" key="4">
    <source>
        <dbReference type="ARBA" id="ARBA00022917"/>
    </source>
</evidence>
<dbReference type="InterPro" id="IPR041711">
    <property type="entry name" value="Met-tRNA-FMT_N"/>
</dbReference>
<evidence type="ECO:0000259" key="6">
    <source>
        <dbReference type="Pfam" id="PF00551"/>
    </source>
</evidence>
<evidence type="ECO:0000313" key="11">
    <source>
        <dbReference type="Proteomes" id="UP000249300"/>
    </source>
</evidence>
<dbReference type="InterPro" id="IPR002376">
    <property type="entry name" value="Formyl_transf_N"/>
</dbReference>
<dbReference type="PANTHER" id="PTHR11138:SF5">
    <property type="entry name" value="METHIONYL-TRNA FORMYLTRANSFERASE, MITOCHONDRIAL"/>
    <property type="match status" value="1"/>
</dbReference>
<comment type="function">
    <text evidence="5">Attaches a formyl group to the free amino group of methionyl-tRNA(fMet). The formyl group appears to play a dual role in the initiator identity of N-formylmethionyl-tRNA by promoting its recognition by IF2 and preventing the misappropriation of this tRNA by the elongation apparatus.</text>
</comment>
<evidence type="ECO:0000256" key="2">
    <source>
        <dbReference type="ARBA" id="ARBA00012261"/>
    </source>
</evidence>
<dbReference type="GO" id="GO:0005829">
    <property type="term" value="C:cytosol"/>
    <property type="evidence" value="ECO:0007669"/>
    <property type="project" value="TreeGrafter"/>
</dbReference>
<dbReference type="STRING" id="393921.HQ45_02275"/>
<reference evidence="9 11" key="2">
    <citation type="submission" date="2018-06" db="EMBL/GenBank/DDBJ databases">
        <authorList>
            <consortium name="Pathogen Informatics"/>
            <person name="Doyle S."/>
        </authorList>
    </citation>
    <scope>NUCLEOTIDE SEQUENCE [LARGE SCALE GENOMIC DNA]</scope>
    <source>
        <strain evidence="9 11">NCTC12858</strain>
    </source>
</reference>
<dbReference type="CDD" id="cd08646">
    <property type="entry name" value="FMT_core_Met-tRNA-FMT_N"/>
    <property type="match status" value="1"/>
</dbReference>
<dbReference type="GO" id="GO:0004479">
    <property type="term" value="F:methionyl-tRNA formyltransferase activity"/>
    <property type="evidence" value="ECO:0007669"/>
    <property type="project" value="UniProtKB-UniRule"/>
</dbReference>
<proteinExistence type="inferred from homology"/>
<dbReference type="HAMAP" id="MF_00182">
    <property type="entry name" value="Formyl_trans"/>
    <property type="match status" value="1"/>
</dbReference>
<dbReference type="eggNOG" id="COG0223">
    <property type="taxonomic scope" value="Bacteria"/>
</dbReference>
<dbReference type="InterPro" id="IPR036477">
    <property type="entry name" value="Formyl_transf_N_sf"/>
</dbReference>
<dbReference type="OrthoDB" id="9802815at2"/>
<evidence type="ECO:0000256" key="5">
    <source>
        <dbReference type="HAMAP-Rule" id="MF_00182"/>
    </source>
</evidence>
<dbReference type="InterPro" id="IPR005793">
    <property type="entry name" value="Formyl_trans_C"/>
</dbReference>
<dbReference type="InterPro" id="IPR011034">
    <property type="entry name" value="Formyl_transferase-like_C_sf"/>
</dbReference>
<feature type="domain" description="Formyl transferase N-terminal" evidence="6">
    <location>
        <begin position="5"/>
        <end position="179"/>
    </location>
</feature>
<dbReference type="Gene3D" id="3.40.50.12230">
    <property type="match status" value="1"/>
</dbReference>
<dbReference type="CDD" id="cd08704">
    <property type="entry name" value="Met_tRNA_FMT_C"/>
    <property type="match status" value="1"/>
</dbReference>
<comment type="catalytic activity">
    <reaction evidence="5">
        <text>L-methionyl-tRNA(fMet) + (6R)-10-formyltetrahydrofolate = N-formyl-L-methionyl-tRNA(fMet) + (6S)-5,6,7,8-tetrahydrofolate + H(+)</text>
        <dbReference type="Rhea" id="RHEA:24380"/>
        <dbReference type="Rhea" id="RHEA-COMP:9952"/>
        <dbReference type="Rhea" id="RHEA-COMP:9953"/>
        <dbReference type="ChEBI" id="CHEBI:15378"/>
        <dbReference type="ChEBI" id="CHEBI:57453"/>
        <dbReference type="ChEBI" id="CHEBI:78530"/>
        <dbReference type="ChEBI" id="CHEBI:78844"/>
        <dbReference type="ChEBI" id="CHEBI:195366"/>
        <dbReference type="EC" id="2.1.2.9"/>
    </reaction>
</comment>
<dbReference type="AlphaFoldDB" id="A0A0A2FXY3"/>
<dbReference type="PANTHER" id="PTHR11138">
    <property type="entry name" value="METHIONYL-TRNA FORMYLTRANSFERASE"/>
    <property type="match status" value="1"/>
</dbReference>
<name>A0A0A2FXY3_9PORP</name>
<gene>
    <name evidence="5 9" type="primary">fmt</name>
    <name evidence="8" type="ORF">HQ38_04530</name>
    <name evidence="9" type="ORF">NCTC12858_01136</name>
</gene>
<organism evidence="9 11">
    <name type="scientific">Porphyromonas crevioricanis</name>
    <dbReference type="NCBI Taxonomy" id="393921"/>
    <lineage>
        <taxon>Bacteria</taxon>
        <taxon>Pseudomonadati</taxon>
        <taxon>Bacteroidota</taxon>
        <taxon>Bacteroidia</taxon>
        <taxon>Bacteroidales</taxon>
        <taxon>Porphyromonadaceae</taxon>
        <taxon>Porphyromonas</taxon>
    </lineage>
</organism>
<keyword evidence="4 5" id="KW-0648">Protein biosynthesis</keyword>
<dbReference type="Proteomes" id="UP000030136">
    <property type="component" value="Unassembled WGS sequence"/>
</dbReference>
<dbReference type="EMBL" id="JQJC01000012">
    <property type="protein sequence ID" value="KGN95057.1"/>
    <property type="molecule type" value="Genomic_DNA"/>
</dbReference>
<dbReference type="SUPFAM" id="SSF50486">
    <property type="entry name" value="FMT C-terminal domain-like"/>
    <property type="match status" value="1"/>
</dbReference>
<evidence type="ECO:0000313" key="8">
    <source>
        <dbReference type="EMBL" id="KGN95057.1"/>
    </source>
</evidence>
<evidence type="ECO:0000313" key="10">
    <source>
        <dbReference type="Proteomes" id="UP000030136"/>
    </source>
</evidence>
<dbReference type="Pfam" id="PF02911">
    <property type="entry name" value="Formyl_trans_C"/>
    <property type="match status" value="1"/>
</dbReference>
<dbReference type="KEGG" id="pcre:NCTC12858_01136"/>
<reference evidence="8 10" key="1">
    <citation type="submission" date="2014-08" db="EMBL/GenBank/DDBJ databases">
        <title>Porphyromonas crevioricanis strain:COT-253_OH1447 Genome sequencing.</title>
        <authorList>
            <person name="Wallis C."/>
            <person name="Deusch O."/>
            <person name="O'Flynn C."/>
            <person name="Davis I."/>
            <person name="Jospin G."/>
            <person name="Darling A.E."/>
            <person name="Coil D.A."/>
            <person name="Alexiev A."/>
            <person name="Horsfall A."/>
            <person name="Kirkwood N."/>
            <person name="Harris S."/>
            <person name="Eisen J.A."/>
        </authorList>
    </citation>
    <scope>NUCLEOTIDE SEQUENCE [LARGE SCALE GENOMIC DNA]</scope>
    <source>
        <strain evidence="10">COT-253 OH1447</strain>
        <strain evidence="8">COT-253_OH1447</strain>
    </source>
</reference>
<feature type="binding site" evidence="5">
    <location>
        <begin position="111"/>
        <end position="114"/>
    </location>
    <ligand>
        <name>(6S)-5,6,7,8-tetrahydrofolate</name>
        <dbReference type="ChEBI" id="CHEBI:57453"/>
    </ligand>
</feature>
<protein>
    <recommendedName>
        <fullName evidence="2 5">Methionyl-tRNA formyltransferase</fullName>
        <ecNumber evidence="2 5">2.1.2.9</ecNumber>
    </recommendedName>
</protein>
<dbReference type="NCBIfam" id="TIGR00460">
    <property type="entry name" value="fmt"/>
    <property type="match status" value="1"/>
</dbReference>
<evidence type="ECO:0000259" key="7">
    <source>
        <dbReference type="Pfam" id="PF02911"/>
    </source>
</evidence>
<evidence type="ECO:0000313" key="9">
    <source>
        <dbReference type="EMBL" id="SQH73288.1"/>
    </source>
</evidence>
<dbReference type="SUPFAM" id="SSF53328">
    <property type="entry name" value="Formyltransferase"/>
    <property type="match status" value="1"/>
</dbReference>